<comment type="caution">
    <text evidence="3">The sequence shown here is derived from an EMBL/GenBank/DDBJ whole genome shotgun (WGS) entry which is preliminary data.</text>
</comment>
<dbReference type="PANTHER" id="PTHR37756:SF1">
    <property type="entry name" value="TRANSMEMBRANE PROTEIN"/>
    <property type="match status" value="1"/>
</dbReference>
<evidence type="ECO:0000256" key="2">
    <source>
        <dbReference type="SAM" id="Phobius"/>
    </source>
</evidence>
<gene>
    <name evidence="3" type="ORF">PVK06_012203</name>
</gene>
<keyword evidence="4" id="KW-1185">Reference proteome</keyword>
<dbReference type="Proteomes" id="UP001358586">
    <property type="component" value="Chromosome 4"/>
</dbReference>
<evidence type="ECO:0000313" key="3">
    <source>
        <dbReference type="EMBL" id="KAK5836415.1"/>
    </source>
</evidence>
<keyword evidence="2" id="KW-0472">Membrane</keyword>
<keyword evidence="2" id="KW-1133">Transmembrane helix</keyword>
<keyword evidence="2" id="KW-0812">Transmembrane</keyword>
<sequence>MDSSTWHVTCRLFIASLNHISWNPITLKTASQFRRAEKENSKENNRKMVCIACLLPLFLVPIVNILPLLFDFIMGKIYRLLGWEYRKPERAPPACPYKPAAKLENNSKVTPETEPGAPESSSKPVGMTNGKQD</sequence>
<feature type="region of interest" description="Disordered" evidence="1">
    <location>
        <begin position="89"/>
        <end position="133"/>
    </location>
</feature>
<reference evidence="3 4" key="1">
    <citation type="submission" date="2023-03" db="EMBL/GenBank/DDBJ databases">
        <title>WGS of Gossypium arboreum.</title>
        <authorList>
            <person name="Yu D."/>
        </authorList>
    </citation>
    <scope>NUCLEOTIDE SEQUENCE [LARGE SCALE GENOMIC DNA]</scope>
    <source>
        <tissue evidence="3">Leaf</tissue>
    </source>
</reference>
<proteinExistence type="predicted"/>
<dbReference type="EMBL" id="JARKNE010000004">
    <property type="protein sequence ID" value="KAK5836415.1"/>
    <property type="molecule type" value="Genomic_DNA"/>
</dbReference>
<evidence type="ECO:0000256" key="1">
    <source>
        <dbReference type="SAM" id="MobiDB-lite"/>
    </source>
</evidence>
<dbReference type="PANTHER" id="PTHR37756">
    <property type="entry name" value="TRANSMEMBRANE PROTEIN"/>
    <property type="match status" value="1"/>
</dbReference>
<name>A0ABR0QAV1_GOSAR</name>
<feature type="transmembrane region" description="Helical" evidence="2">
    <location>
        <begin position="48"/>
        <end position="70"/>
    </location>
</feature>
<accession>A0ABR0QAV1</accession>
<organism evidence="3 4">
    <name type="scientific">Gossypium arboreum</name>
    <name type="common">Tree cotton</name>
    <name type="synonym">Gossypium nanking</name>
    <dbReference type="NCBI Taxonomy" id="29729"/>
    <lineage>
        <taxon>Eukaryota</taxon>
        <taxon>Viridiplantae</taxon>
        <taxon>Streptophyta</taxon>
        <taxon>Embryophyta</taxon>
        <taxon>Tracheophyta</taxon>
        <taxon>Spermatophyta</taxon>
        <taxon>Magnoliopsida</taxon>
        <taxon>eudicotyledons</taxon>
        <taxon>Gunneridae</taxon>
        <taxon>Pentapetalae</taxon>
        <taxon>rosids</taxon>
        <taxon>malvids</taxon>
        <taxon>Malvales</taxon>
        <taxon>Malvaceae</taxon>
        <taxon>Malvoideae</taxon>
        <taxon>Gossypium</taxon>
    </lineage>
</organism>
<evidence type="ECO:0000313" key="4">
    <source>
        <dbReference type="Proteomes" id="UP001358586"/>
    </source>
</evidence>
<feature type="compositionally biased region" description="Polar residues" evidence="1">
    <location>
        <begin position="119"/>
        <end position="133"/>
    </location>
</feature>
<protein>
    <submittedName>
        <fullName evidence="3">Uncharacterized protein</fullName>
    </submittedName>
</protein>